<dbReference type="OrthoDB" id="2294032at2"/>
<dbReference type="Pfam" id="PF11457">
    <property type="entry name" value="DUF3021"/>
    <property type="match status" value="1"/>
</dbReference>
<dbReference type="Proteomes" id="UP000254634">
    <property type="component" value="Unassembled WGS sequence"/>
</dbReference>
<keyword evidence="3" id="KW-1185">Reference proteome</keyword>
<dbReference type="InterPro" id="IPR021560">
    <property type="entry name" value="DUF3021"/>
</dbReference>
<organism evidence="2 3">
    <name type="scientific">Streptococcus massiliensis</name>
    <dbReference type="NCBI Taxonomy" id="313439"/>
    <lineage>
        <taxon>Bacteria</taxon>
        <taxon>Bacillati</taxon>
        <taxon>Bacillota</taxon>
        <taxon>Bacilli</taxon>
        <taxon>Lactobacillales</taxon>
        <taxon>Streptococcaceae</taxon>
        <taxon>Streptococcus</taxon>
    </lineage>
</organism>
<dbReference type="STRING" id="1123307.GCA_000380065_01592"/>
<feature type="transmembrane region" description="Helical" evidence="1">
    <location>
        <begin position="37"/>
        <end position="54"/>
    </location>
</feature>
<dbReference type="RefSeq" id="WP_018372306.1">
    <property type="nucleotide sequence ID" value="NZ_UHFR01000005.1"/>
</dbReference>
<evidence type="ECO:0000256" key="1">
    <source>
        <dbReference type="SAM" id="Phobius"/>
    </source>
</evidence>
<feature type="transmembrane region" description="Helical" evidence="1">
    <location>
        <begin position="94"/>
        <end position="115"/>
    </location>
</feature>
<sequence length="135" mass="15875">MKKILSYMLLGLRTGGFIYLLVLAIQIQKSAPTASNIYSVLVMSTLIGLLSMIFESERFSYVVLLLIHFIVTAILVCCMMWYNGWADLFTSFEFWLDFVLIYVFIWLFQIFSGYLQTQKINKTLFERRKKNNNRP</sequence>
<name>A0A380KX68_9STRE</name>
<evidence type="ECO:0000313" key="3">
    <source>
        <dbReference type="Proteomes" id="UP000254634"/>
    </source>
</evidence>
<protein>
    <submittedName>
        <fullName evidence="2">Membrane protein</fullName>
    </submittedName>
</protein>
<feature type="transmembrane region" description="Helical" evidence="1">
    <location>
        <begin position="7"/>
        <end position="25"/>
    </location>
</feature>
<dbReference type="AlphaFoldDB" id="A0A380KX68"/>
<keyword evidence="1" id="KW-0812">Transmembrane</keyword>
<keyword evidence="1" id="KW-0472">Membrane</keyword>
<accession>A0A380KX68</accession>
<reference evidence="2" key="1">
    <citation type="submission" date="2018-06" db="EMBL/GenBank/DDBJ databases">
        <authorList>
            <consortium name="Pathogen Informatics"/>
            <person name="Doyle S."/>
        </authorList>
    </citation>
    <scope>NUCLEOTIDE SEQUENCE [LARGE SCALE GENOMIC DNA]</scope>
    <source>
        <strain evidence="2">NCTC13765</strain>
    </source>
</reference>
<proteinExistence type="predicted"/>
<dbReference type="EMBL" id="UHFR01000005">
    <property type="protein sequence ID" value="SUN76245.1"/>
    <property type="molecule type" value="Genomic_DNA"/>
</dbReference>
<feature type="transmembrane region" description="Helical" evidence="1">
    <location>
        <begin position="61"/>
        <end position="82"/>
    </location>
</feature>
<gene>
    <name evidence="2" type="ORF">NCTC13765_00709</name>
</gene>
<keyword evidence="1" id="KW-1133">Transmembrane helix</keyword>
<evidence type="ECO:0000313" key="2">
    <source>
        <dbReference type="EMBL" id="SUN76245.1"/>
    </source>
</evidence>